<evidence type="ECO:0000313" key="1">
    <source>
        <dbReference type="EMBL" id="EFQ87156.1"/>
    </source>
</evidence>
<keyword evidence="2" id="KW-1185">Reference proteome</keyword>
<proteinExistence type="predicted"/>
<evidence type="ECO:0000313" key="2">
    <source>
        <dbReference type="Proteomes" id="UP000001067"/>
    </source>
</evidence>
<protein>
    <submittedName>
        <fullName evidence="1">Uncharacterized protein</fullName>
    </submittedName>
</protein>
<sequence length="76" mass="8725">MIWSVVWLDDRRPECHWTIYHVNSDVVAVCTGNLVRSIPSITLSPYKDFALEWESKYVCSGWSIAGIQFVCDLTLC</sequence>
<dbReference type="HOGENOM" id="CLU_2661363_0_0_1"/>
<name>E3S4E3_PYRTT</name>
<reference evidence="1 2" key="1">
    <citation type="journal article" date="2010" name="Genome Biol.">
        <title>A first genome assembly of the barley fungal pathogen Pyrenophora teres f. teres.</title>
        <authorList>
            <person name="Ellwood S.R."/>
            <person name="Liu Z."/>
            <person name="Syme R.A."/>
            <person name="Lai Z."/>
            <person name="Hane J.K."/>
            <person name="Keiper F."/>
            <person name="Moffat C.S."/>
            <person name="Oliver R.P."/>
            <person name="Friesen T.L."/>
        </authorList>
    </citation>
    <scope>NUCLEOTIDE SEQUENCE [LARGE SCALE GENOMIC DNA]</scope>
    <source>
        <strain evidence="1 2">0-1</strain>
    </source>
</reference>
<feature type="non-terminal residue" evidence="1">
    <location>
        <position position="76"/>
    </location>
</feature>
<dbReference type="AlphaFoldDB" id="E3S4E3"/>
<dbReference type="EMBL" id="GL537101">
    <property type="protein sequence ID" value="EFQ87156.1"/>
    <property type="molecule type" value="Genomic_DNA"/>
</dbReference>
<gene>
    <name evidence="1" type="ORF">PTT_17410</name>
</gene>
<accession>E3S4E3</accession>
<organism evidence="2">
    <name type="scientific">Pyrenophora teres f. teres (strain 0-1)</name>
    <name type="common">Barley net blotch fungus</name>
    <name type="synonym">Drechslera teres f. teres</name>
    <dbReference type="NCBI Taxonomy" id="861557"/>
    <lineage>
        <taxon>Eukaryota</taxon>
        <taxon>Fungi</taxon>
        <taxon>Dikarya</taxon>
        <taxon>Ascomycota</taxon>
        <taxon>Pezizomycotina</taxon>
        <taxon>Dothideomycetes</taxon>
        <taxon>Pleosporomycetidae</taxon>
        <taxon>Pleosporales</taxon>
        <taxon>Pleosporineae</taxon>
        <taxon>Pleosporaceae</taxon>
        <taxon>Pyrenophora</taxon>
    </lineage>
</organism>
<dbReference type="Proteomes" id="UP000001067">
    <property type="component" value="Unassembled WGS sequence"/>
</dbReference>
<dbReference type="KEGG" id="pte:PTT_17410"/>